<dbReference type="PROSITE" id="PS00479">
    <property type="entry name" value="ZF_DAG_PE_1"/>
    <property type="match status" value="2"/>
</dbReference>
<dbReference type="InterPro" id="IPR047475">
    <property type="entry name" value="C1_DGKgamma_rpt2"/>
</dbReference>
<dbReference type="EC" id="2.7.1.107" evidence="20"/>
<name>A0A091RYM3_NESNO</name>
<comment type="catalytic activity">
    <reaction evidence="15">
        <text>1,2-di-(9Z-octadecenoyl)-sn-glycerol + ATP = 1,2-di-(9Z-octadecenoyl)-sn-glycero-3-phosphate + ADP + H(+)</text>
        <dbReference type="Rhea" id="RHEA:40327"/>
        <dbReference type="ChEBI" id="CHEBI:15378"/>
        <dbReference type="ChEBI" id="CHEBI:30616"/>
        <dbReference type="ChEBI" id="CHEBI:52333"/>
        <dbReference type="ChEBI" id="CHEBI:74546"/>
        <dbReference type="ChEBI" id="CHEBI:456216"/>
    </reaction>
    <physiologicalReaction direction="left-to-right" evidence="15">
        <dbReference type="Rhea" id="RHEA:40328"/>
    </physiologicalReaction>
</comment>
<keyword evidence="13 20" id="KW-0067">ATP-binding</keyword>
<evidence type="ECO:0000313" key="24">
    <source>
        <dbReference type="EMBL" id="KFQ47773.1"/>
    </source>
</evidence>
<evidence type="ECO:0000256" key="3">
    <source>
        <dbReference type="ARBA" id="ARBA00009280"/>
    </source>
</evidence>
<dbReference type="PANTHER" id="PTHR11255">
    <property type="entry name" value="DIACYLGLYCEROL KINASE"/>
    <property type="match status" value="1"/>
</dbReference>
<dbReference type="SMART" id="SM00109">
    <property type="entry name" value="C1"/>
    <property type="match status" value="2"/>
</dbReference>
<evidence type="ECO:0000256" key="16">
    <source>
        <dbReference type="ARBA" id="ARBA00023395"/>
    </source>
</evidence>
<evidence type="ECO:0000256" key="8">
    <source>
        <dbReference type="ARBA" id="ARBA00022741"/>
    </source>
</evidence>
<dbReference type="UniPathway" id="UPA00230"/>
<dbReference type="PROSITE" id="PS50081">
    <property type="entry name" value="ZF_DAG_PE_2"/>
    <property type="match status" value="2"/>
</dbReference>
<evidence type="ECO:0000256" key="11">
    <source>
        <dbReference type="ARBA" id="ARBA00022833"/>
    </source>
</evidence>
<dbReference type="PROSITE" id="PS00018">
    <property type="entry name" value="EF_HAND_1"/>
    <property type="match status" value="2"/>
</dbReference>
<dbReference type="InterPro" id="IPR038199">
    <property type="entry name" value="DGK_typeI_N_sf"/>
</dbReference>
<dbReference type="InterPro" id="IPR000756">
    <property type="entry name" value="Diacylglycerol_kin_accessory"/>
</dbReference>
<dbReference type="Pfam" id="PF14513">
    <property type="entry name" value="DAG_kinase_N"/>
    <property type="match status" value="2"/>
</dbReference>
<dbReference type="InterPro" id="IPR011992">
    <property type="entry name" value="EF-hand-dom_pair"/>
</dbReference>
<dbReference type="SMART" id="SM00046">
    <property type="entry name" value="DAGKc"/>
    <property type="match status" value="1"/>
</dbReference>
<feature type="domain" description="Phorbol-ester/DAG-type" evidence="21">
    <location>
        <begin position="239"/>
        <end position="289"/>
    </location>
</feature>
<dbReference type="GO" id="GO:0008270">
    <property type="term" value="F:zinc ion binding"/>
    <property type="evidence" value="ECO:0007669"/>
    <property type="project" value="UniProtKB-KW"/>
</dbReference>
<dbReference type="FunFam" id="3.30.60.20:FF:000016">
    <property type="entry name" value="Diacylglycerol kinase"/>
    <property type="match status" value="1"/>
</dbReference>
<comment type="pathway">
    <text evidence="19">Glycerolipid metabolism.</text>
</comment>
<comment type="subcellular location">
    <subcellularLocation>
        <location evidence="1">Cytoplasm</location>
    </subcellularLocation>
</comment>
<dbReference type="Pfam" id="PF00609">
    <property type="entry name" value="DAGK_acc"/>
    <property type="match status" value="1"/>
</dbReference>
<evidence type="ECO:0000256" key="15">
    <source>
        <dbReference type="ARBA" id="ARBA00023371"/>
    </source>
</evidence>
<dbReference type="FunFam" id="1.10.238.110:FF:000010">
    <property type="entry name" value="Diacylglycerol kinase"/>
    <property type="match status" value="1"/>
</dbReference>
<keyword evidence="9" id="KW-0863">Zinc-finger</keyword>
<dbReference type="FunFam" id="1.10.238.10:FF:000017">
    <property type="entry name" value="Diacylglycerol kinase"/>
    <property type="match status" value="1"/>
</dbReference>
<evidence type="ECO:0000256" key="9">
    <source>
        <dbReference type="ARBA" id="ARBA00022771"/>
    </source>
</evidence>
<dbReference type="CDD" id="cd20892">
    <property type="entry name" value="C1_DGKgamma_rpt2"/>
    <property type="match status" value="1"/>
</dbReference>
<comment type="pathway">
    <text evidence="2">Lipid metabolism; glycerolipid metabolism.</text>
</comment>
<keyword evidence="7" id="KW-0677">Repeat</keyword>
<dbReference type="GO" id="GO:0046486">
    <property type="term" value="P:glycerolipid metabolic process"/>
    <property type="evidence" value="ECO:0007669"/>
    <property type="project" value="UniProtKB-UniPathway"/>
</dbReference>
<dbReference type="SMART" id="SM00045">
    <property type="entry name" value="DAGKa"/>
    <property type="match status" value="1"/>
</dbReference>
<comment type="catalytic activity">
    <reaction evidence="17">
        <text>1-octadecanoyl-2-(5Z,8Z,11Z,14Z-eicosatetraenoyl)-sn-glycerol + ATP = 1-octadecanoyl-2-(5Z,8Z,11Z,14Z-eicosatetraenoyl)-sn-glycero-3-phosphate + ADP + H(+)</text>
        <dbReference type="Rhea" id="RHEA:40323"/>
        <dbReference type="ChEBI" id="CHEBI:15378"/>
        <dbReference type="ChEBI" id="CHEBI:30616"/>
        <dbReference type="ChEBI" id="CHEBI:75728"/>
        <dbReference type="ChEBI" id="CHEBI:77091"/>
        <dbReference type="ChEBI" id="CHEBI:456216"/>
    </reaction>
    <physiologicalReaction direction="left-to-right" evidence="17">
        <dbReference type="Rhea" id="RHEA:40324"/>
    </physiologicalReaction>
</comment>
<dbReference type="GO" id="GO:0005886">
    <property type="term" value="C:plasma membrane"/>
    <property type="evidence" value="ECO:0007669"/>
    <property type="project" value="TreeGrafter"/>
</dbReference>
<evidence type="ECO:0000256" key="10">
    <source>
        <dbReference type="ARBA" id="ARBA00022777"/>
    </source>
</evidence>
<dbReference type="GO" id="GO:0007200">
    <property type="term" value="P:phospholipase C-activating G protein-coupled receptor signaling pathway"/>
    <property type="evidence" value="ECO:0007669"/>
    <property type="project" value="InterPro"/>
</dbReference>
<evidence type="ECO:0000256" key="14">
    <source>
        <dbReference type="ARBA" id="ARBA00023098"/>
    </source>
</evidence>
<evidence type="ECO:0000256" key="7">
    <source>
        <dbReference type="ARBA" id="ARBA00022737"/>
    </source>
</evidence>
<dbReference type="GO" id="GO:0005509">
    <property type="term" value="F:calcium ion binding"/>
    <property type="evidence" value="ECO:0007669"/>
    <property type="project" value="InterPro"/>
</dbReference>
<keyword evidence="14" id="KW-0443">Lipid metabolism</keyword>
<dbReference type="PANTHER" id="PTHR11255:SF36">
    <property type="entry name" value="DIACYLGLYCEROL KINASE GAMMA"/>
    <property type="match status" value="1"/>
</dbReference>
<dbReference type="SMART" id="SM00054">
    <property type="entry name" value="EFh"/>
    <property type="match status" value="2"/>
</dbReference>
<sequence length="793" mass="89185">WISLSPAEFTQLQQYTDYSTKKLKDVLEEFHGDGVLSRYNPEQVSSFFSVHHSSLCPPQPIDYEGFHLFMKTYLEADVPEELCQHLFTSFKRKICQVSPETQHQSPSVLQHNTLAAPLQPPAPVAQVVHLKDIVCYLSLLERGRAEDKLEFMFRLYDTDGNGLLDSSELDRIINQMVHVAEYLEWDSTELKPILKTMMEEIDYDHDGTVTLEEWIRGGMTTIPLLVLLGMETNAKDDGQHAWRLKHFKKPAYCNFCHTMLLGVRKQGLCCSFCKYTVHERCVSKDIASCISTYVKSKRNTNVMQHTWIEGNSPVKCDRCHKSIKCYQGITGLHCVWCQVTLHNKCASHVKPECDGGPLRDHILLPSYICPVVLVSAPSLLLGGRDLVGHHCGQPTSPSCWHCLLGVAQGFKFNPSTVDGQGLQISPRPGTHPLLVLVNPKSGGRQGERVLRKFHYLLNPRQVYNLDRGGPAPGLSFFRDTPDFRVLACGADGLVGWVHKANLAKHPPVAILPLGTGNDLARCLRWGGGYEGGNLMKVLKDIEHSTEVMLDRWQIDVIPSDREANGDPVPSTIINNYFSIGVDASIAHRFHIMREKHPEKFNSRMKNKLWYFEFGTSETFAATCKKLHDYVEVECDGTLLDLSNTSLEGIAVLNIPSMYGGSNLWGETKKQRGYNRLGKKVPEKLHATVVTDAKDLKFCVQDLSDHLLEVVGLEGAMEMGQIYTGLKSAGKRLAQCSSVTIRTSKLLPMQVDGEPWMQPSCMVKITHKSQVPMLLGPPQKSSFFFLKRRNRTRE</sequence>
<dbReference type="InterPro" id="IPR018247">
    <property type="entry name" value="EF_Hand_1_Ca_BS"/>
</dbReference>
<gene>
    <name evidence="24" type="ORF">N333_04342</name>
</gene>
<dbReference type="InterPro" id="IPR002219">
    <property type="entry name" value="PKC_DAG/PE"/>
</dbReference>
<comment type="similarity">
    <text evidence="3 20">Belongs to the eukaryotic diacylglycerol kinase family.</text>
</comment>
<dbReference type="PROSITE" id="PS50222">
    <property type="entry name" value="EF_HAND_2"/>
    <property type="match status" value="2"/>
</dbReference>
<feature type="non-terminal residue" evidence="24">
    <location>
        <position position="1"/>
    </location>
</feature>
<proteinExistence type="inferred from homology"/>
<dbReference type="InterPro" id="IPR001206">
    <property type="entry name" value="Diacylglycerol_kinase_cat_dom"/>
</dbReference>
<dbReference type="Proteomes" id="UP000053840">
    <property type="component" value="Unassembled WGS sequence"/>
</dbReference>
<dbReference type="Pfam" id="PF13499">
    <property type="entry name" value="EF-hand_7"/>
    <property type="match status" value="1"/>
</dbReference>
<evidence type="ECO:0000256" key="19">
    <source>
        <dbReference type="ARBA" id="ARBA00060536"/>
    </source>
</evidence>
<dbReference type="GO" id="GO:0005524">
    <property type="term" value="F:ATP binding"/>
    <property type="evidence" value="ECO:0007669"/>
    <property type="project" value="UniProtKB-KW"/>
</dbReference>
<dbReference type="InterPro" id="IPR046349">
    <property type="entry name" value="C1-like_sf"/>
</dbReference>
<dbReference type="CDD" id="cd20846">
    <property type="entry name" value="C1_DGKgamma_rpt1"/>
    <property type="match status" value="1"/>
</dbReference>
<comment type="catalytic activity">
    <reaction evidence="18">
        <text>a 1,2-diacyl-sn-glycerol + ATP = a 1,2-diacyl-sn-glycero-3-phosphate + ADP + H(+)</text>
        <dbReference type="Rhea" id="RHEA:10272"/>
        <dbReference type="ChEBI" id="CHEBI:15378"/>
        <dbReference type="ChEBI" id="CHEBI:17815"/>
        <dbReference type="ChEBI" id="CHEBI:30616"/>
        <dbReference type="ChEBI" id="CHEBI:58608"/>
        <dbReference type="ChEBI" id="CHEBI:456216"/>
        <dbReference type="EC" id="2.7.1.107"/>
    </reaction>
    <physiologicalReaction direction="left-to-right" evidence="18">
        <dbReference type="Rhea" id="RHEA:10273"/>
    </physiologicalReaction>
</comment>
<evidence type="ECO:0000256" key="6">
    <source>
        <dbReference type="ARBA" id="ARBA00022723"/>
    </source>
</evidence>
<keyword evidence="25" id="KW-1185">Reference proteome</keyword>
<dbReference type="FunFam" id="3.40.50.10330:FF:000003">
    <property type="entry name" value="Diacylglycerol kinase"/>
    <property type="match status" value="1"/>
</dbReference>
<comment type="catalytic activity">
    <reaction evidence="16">
        <text>1,2-didecanoyl-sn-glycerol + ATP = 1,2-didecanoyl-sn-glycero-3-phosphate + ADP + H(+)</text>
        <dbReference type="Rhea" id="RHEA:43428"/>
        <dbReference type="ChEBI" id="CHEBI:15378"/>
        <dbReference type="ChEBI" id="CHEBI:18155"/>
        <dbReference type="ChEBI" id="CHEBI:30616"/>
        <dbReference type="ChEBI" id="CHEBI:78227"/>
        <dbReference type="ChEBI" id="CHEBI:456216"/>
    </reaction>
    <physiologicalReaction direction="left-to-right" evidence="16">
        <dbReference type="Rhea" id="RHEA:43429"/>
    </physiologicalReaction>
</comment>
<dbReference type="Gene3D" id="3.30.60.20">
    <property type="match status" value="2"/>
</dbReference>
<dbReference type="InterPro" id="IPR016064">
    <property type="entry name" value="NAD/diacylglycerol_kinase_sf"/>
</dbReference>
<dbReference type="AlphaFoldDB" id="A0A091RYM3"/>
<evidence type="ECO:0000313" key="25">
    <source>
        <dbReference type="Proteomes" id="UP000053840"/>
    </source>
</evidence>
<dbReference type="FunFam" id="2.60.200.40:FF:000003">
    <property type="entry name" value="Diacylglycerol kinase"/>
    <property type="match status" value="1"/>
</dbReference>
<dbReference type="Gene3D" id="2.60.200.40">
    <property type="match status" value="1"/>
</dbReference>
<dbReference type="InterPro" id="IPR037607">
    <property type="entry name" value="DGK"/>
</dbReference>
<dbReference type="GO" id="GO:0004143">
    <property type="term" value="F:ATP-dependent diacylglycerol kinase activity"/>
    <property type="evidence" value="ECO:0007669"/>
    <property type="project" value="UniProtKB-EC"/>
</dbReference>
<accession>A0A091RYM3</accession>
<dbReference type="SUPFAM" id="SSF57889">
    <property type="entry name" value="Cysteine-rich domain"/>
    <property type="match status" value="2"/>
</dbReference>
<evidence type="ECO:0000256" key="13">
    <source>
        <dbReference type="ARBA" id="ARBA00022840"/>
    </source>
</evidence>
<reference evidence="24 25" key="1">
    <citation type="submission" date="2014-04" db="EMBL/GenBank/DDBJ databases">
        <title>Genome evolution of avian class.</title>
        <authorList>
            <person name="Zhang G."/>
            <person name="Li C."/>
        </authorList>
    </citation>
    <scope>NUCLEOTIDE SEQUENCE [LARGE SCALE GENOMIC DNA]</scope>
    <source>
        <strain evidence="24">BGI_N333</strain>
    </source>
</reference>
<feature type="domain" description="EF-hand" evidence="23">
    <location>
        <begin position="189"/>
        <end position="224"/>
    </location>
</feature>
<evidence type="ECO:0000259" key="23">
    <source>
        <dbReference type="PROSITE" id="PS50222"/>
    </source>
</evidence>
<evidence type="ECO:0000256" key="18">
    <source>
        <dbReference type="ARBA" id="ARBA00023411"/>
    </source>
</evidence>
<dbReference type="InterPro" id="IPR017438">
    <property type="entry name" value="ATP-NAD_kinase_N"/>
</dbReference>
<dbReference type="PROSITE" id="PS50146">
    <property type="entry name" value="DAGK"/>
    <property type="match status" value="1"/>
</dbReference>
<dbReference type="Gene3D" id="1.10.238.10">
    <property type="entry name" value="EF-hand"/>
    <property type="match status" value="1"/>
</dbReference>
<evidence type="ECO:0000256" key="5">
    <source>
        <dbReference type="ARBA" id="ARBA00022679"/>
    </source>
</evidence>
<feature type="domain" description="EF-hand" evidence="23">
    <location>
        <begin position="144"/>
        <end position="179"/>
    </location>
</feature>
<evidence type="ECO:0000259" key="22">
    <source>
        <dbReference type="PROSITE" id="PS50146"/>
    </source>
</evidence>
<evidence type="ECO:0000256" key="1">
    <source>
        <dbReference type="ARBA" id="ARBA00004496"/>
    </source>
</evidence>
<dbReference type="Gene3D" id="3.40.50.10330">
    <property type="entry name" value="Probable inorganic polyphosphate/atp-NAD kinase, domain 1"/>
    <property type="match status" value="1"/>
</dbReference>
<keyword evidence="10 20" id="KW-0418">Kinase</keyword>
<keyword evidence="5 20" id="KW-0808">Transferase</keyword>
<dbReference type="InterPro" id="IPR029477">
    <property type="entry name" value="DAG_kinase_typeI_N"/>
</dbReference>
<dbReference type="Pfam" id="PF00130">
    <property type="entry name" value="C1_1"/>
    <property type="match status" value="2"/>
</dbReference>
<dbReference type="FunFam" id="1.10.238.110:FF:000009">
    <property type="entry name" value="Diacylglycerol kinase"/>
    <property type="match status" value="1"/>
</dbReference>
<protein>
    <recommendedName>
        <fullName evidence="20">Diacylglycerol kinase</fullName>
        <shortName evidence="20">DAG kinase</shortName>
        <ecNumber evidence="20">2.7.1.107</ecNumber>
    </recommendedName>
</protein>
<keyword evidence="11" id="KW-0862">Zinc</keyword>
<dbReference type="InterPro" id="IPR002048">
    <property type="entry name" value="EF_hand_dom"/>
</dbReference>
<evidence type="ECO:0000256" key="17">
    <source>
        <dbReference type="ARBA" id="ARBA00023400"/>
    </source>
</evidence>
<keyword evidence="8 20" id="KW-0547">Nucleotide-binding</keyword>
<feature type="domain" description="Phorbol-ester/DAG-type" evidence="21">
    <location>
        <begin position="304"/>
        <end position="353"/>
    </location>
</feature>
<dbReference type="FunFam" id="3.30.60.20:FF:000013">
    <property type="entry name" value="Diacylglycerol kinase"/>
    <property type="match status" value="1"/>
</dbReference>
<keyword evidence="12" id="KW-0106">Calcium</keyword>
<keyword evidence="4" id="KW-0963">Cytoplasm</keyword>
<evidence type="ECO:0000259" key="21">
    <source>
        <dbReference type="PROSITE" id="PS50081"/>
    </source>
</evidence>
<dbReference type="SUPFAM" id="SSF47473">
    <property type="entry name" value="EF-hand"/>
    <property type="match status" value="2"/>
</dbReference>
<keyword evidence="6" id="KW-0479">Metal-binding</keyword>
<dbReference type="GO" id="GO:0005737">
    <property type="term" value="C:cytoplasm"/>
    <property type="evidence" value="ECO:0007669"/>
    <property type="project" value="UniProtKB-SubCell"/>
</dbReference>
<feature type="non-terminal residue" evidence="24">
    <location>
        <position position="793"/>
    </location>
</feature>
<evidence type="ECO:0000256" key="20">
    <source>
        <dbReference type="RuleBase" id="RU361128"/>
    </source>
</evidence>
<evidence type="ECO:0000256" key="2">
    <source>
        <dbReference type="ARBA" id="ARBA00005175"/>
    </source>
</evidence>
<evidence type="ECO:0000256" key="12">
    <source>
        <dbReference type="ARBA" id="ARBA00022837"/>
    </source>
</evidence>
<evidence type="ECO:0000256" key="4">
    <source>
        <dbReference type="ARBA" id="ARBA00022490"/>
    </source>
</evidence>
<feature type="domain" description="DAGKc" evidence="22">
    <location>
        <begin position="428"/>
        <end position="558"/>
    </location>
</feature>
<dbReference type="Gene3D" id="1.10.238.110">
    <property type="entry name" value="Diacylglycerol kinase alpha"/>
    <property type="match status" value="1"/>
</dbReference>
<dbReference type="Pfam" id="PF00781">
    <property type="entry name" value="DAGK_cat"/>
    <property type="match status" value="1"/>
</dbReference>
<dbReference type="SUPFAM" id="SSF111331">
    <property type="entry name" value="NAD kinase/diacylglycerol kinase-like"/>
    <property type="match status" value="1"/>
</dbReference>
<organism evidence="24 25">
    <name type="scientific">Nestor notabilis</name>
    <name type="common">Kea</name>
    <dbReference type="NCBI Taxonomy" id="176057"/>
    <lineage>
        <taxon>Eukaryota</taxon>
        <taxon>Metazoa</taxon>
        <taxon>Chordata</taxon>
        <taxon>Craniata</taxon>
        <taxon>Vertebrata</taxon>
        <taxon>Euteleostomi</taxon>
        <taxon>Archelosauria</taxon>
        <taxon>Archosauria</taxon>
        <taxon>Dinosauria</taxon>
        <taxon>Saurischia</taxon>
        <taxon>Theropoda</taxon>
        <taxon>Coelurosauria</taxon>
        <taxon>Aves</taxon>
        <taxon>Neognathae</taxon>
        <taxon>Neoaves</taxon>
        <taxon>Telluraves</taxon>
        <taxon>Australaves</taxon>
        <taxon>Psittaciformes</taxon>
        <taxon>Psittacidae</taxon>
        <taxon>Nestor</taxon>
    </lineage>
</organism>
<dbReference type="EMBL" id="KK937055">
    <property type="protein sequence ID" value="KFQ47773.1"/>
    <property type="molecule type" value="Genomic_DNA"/>
</dbReference>
<dbReference type="CDD" id="cd00051">
    <property type="entry name" value="EFh"/>
    <property type="match status" value="1"/>
</dbReference>